<dbReference type="Gene3D" id="3.40.50.12650">
    <property type="match status" value="1"/>
</dbReference>
<dbReference type="PANTHER" id="PTHR11203">
    <property type="entry name" value="CLEAVAGE AND POLYADENYLATION SPECIFICITY FACTOR FAMILY MEMBER"/>
    <property type="match status" value="1"/>
</dbReference>
<dbReference type="InterPro" id="IPR036866">
    <property type="entry name" value="RibonucZ/Hydroxyglut_hydro"/>
</dbReference>
<dbReference type="InterPro" id="IPR050698">
    <property type="entry name" value="MBL"/>
</dbReference>
<keyword evidence="2" id="KW-0269">Exonuclease</keyword>
<dbReference type="Pfam" id="PF07521">
    <property type="entry name" value="RMMBL"/>
    <property type="match status" value="1"/>
</dbReference>
<comment type="caution">
    <text evidence="2">The sequence shown here is derived from an EMBL/GenBank/DDBJ whole genome shotgun (WGS) entry which is preliminary data.</text>
</comment>
<accession>A0A557STE3</accession>
<dbReference type="AlphaFoldDB" id="A0A557STE3"/>
<organism evidence="2 3">
    <name type="scientific">Candidatus Nitrosocosmicus arcticus</name>
    <dbReference type="NCBI Taxonomy" id="2035267"/>
    <lineage>
        <taxon>Archaea</taxon>
        <taxon>Nitrososphaerota</taxon>
        <taxon>Nitrososphaeria</taxon>
        <taxon>Nitrososphaerales</taxon>
        <taxon>Nitrososphaeraceae</taxon>
        <taxon>Candidatus Nitrosocosmicus</taxon>
    </lineage>
</organism>
<dbReference type="Proteomes" id="UP000315289">
    <property type="component" value="Unassembled WGS sequence"/>
</dbReference>
<keyword evidence="2" id="KW-0540">Nuclease</keyword>
<protein>
    <submittedName>
        <fullName evidence="2">Putative exonuclease of the beta-lactamase fold protein</fullName>
    </submittedName>
</protein>
<feature type="domain" description="Zn-dependent metallo-hydrolase RNA specificity" evidence="1">
    <location>
        <begin position="279"/>
        <end position="323"/>
    </location>
</feature>
<dbReference type="GO" id="GO:0004521">
    <property type="term" value="F:RNA endonuclease activity"/>
    <property type="evidence" value="ECO:0007669"/>
    <property type="project" value="TreeGrafter"/>
</dbReference>
<dbReference type="RefSeq" id="WP_144732687.1">
    <property type="nucleotide sequence ID" value="NZ_ML675587.1"/>
</dbReference>
<keyword evidence="2" id="KW-0378">Hydrolase</keyword>
<dbReference type="InterPro" id="IPR011108">
    <property type="entry name" value="RMMBL"/>
</dbReference>
<name>A0A557STE3_9ARCH</name>
<evidence type="ECO:0000313" key="2">
    <source>
        <dbReference type="EMBL" id="TVP39855.1"/>
    </source>
</evidence>
<gene>
    <name evidence="2" type="ORF">NARC_110067</name>
</gene>
<dbReference type="Gene3D" id="3.60.15.10">
    <property type="entry name" value="Ribonuclease Z/Hydroxyacylglutathione hydrolase-like"/>
    <property type="match status" value="1"/>
</dbReference>
<dbReference type="GO" id="GO:0004527">
    <property type="term" value="F:exonuclease activity"/>
    <property type="evidence" value="ECO:0007669"/>
    <property type="project" value="UniProtKB-KW"/>
</dbReference>
<sequence>MLYQITSDAKHQILLTSKEKKIYLDPRQILAENYVFISHAHIDHMLNKTAIKRYNLKNKIMCSPETVAIANLRGYVFEKEICSQDDCTLVDTGHILGSKGLLIGNEIFYTGDLSMRDRAFLRKPTIPRAETLIIETTFGKPDYIFPPIEQITHSVNSLISEMYSRGIPVILMGYSLGKAQVLTSLFGAWKPLIVHDEIFRFNQMYKEFGVSLEDSISLSDAKELGLLEKGPWIMIHPLTNGKHPKIAHYREKYGAITIGFSGWGINRNYRNMMNLDYVIPFSDHCDHRELLEVVKKCNPSKIYTFHGFEEEFANYLVKLGYDAESVTKGSRTVKKESKLLPKTKSLDIYF</sequence>
<dbReference type="SUPFAM" id="SSF56281">
    <property type="entry name" value="Metallo-hydrolase/oxidoreductase"/>
    <property type="match status" value="1"/>
</dbReference>
<reference evidence="2 3" key="1">
    <citation type="journal article" date="2019" name="Front. Microbiol.">
        <title>Ammonia Oxidation by the Arctic Terrestrial Thaumarchaeote Candidatus Nitrosocosmicus arcticus Is Stimulated by Increasing Temperatures.</title>
        <authorList>
            <person name="Alves R.J.E."/>
            <person name="Kerou M."/>
            <person name="Zappe A."/>
            <person name="Bittner R."/>
            <person name="Abby S.S."/>
            <person name="Schmidt H.A."/>
            <person name="Pfeifer K."/>
            <person name="Schleper C."/>
        </authorList>
    </citation>
    <scope>NUCLEOTIDE SEQUENCE [LARGE SCALE GENOMIC DNA]</scope>
    <source>
        <strain evidence="2 3">Kfb</strain>
    </source>
</reference>
<proteinExistence type="predicted"/>
<dbReference type="PANTHER" id="PTHR11203:SF37">
    <property type="entry name" value="INTEGRATOR COMPLEX SUBUNIT 11"/>
    <property type="match status" value="1"/>
</dbReference>
<evidence type="ECO:0000313" key="3">
    <source>
        <dbReference type="Proteomes" id="UP000315289"/>
    </source>
</evidence>
<dbReference type="OrthoDB" id="40950at2157"/>
<dbReference type="EMBL" id="VOAH01000011">
    <property type="protein sequence ID" value="TVP39855.1"/>
    <property type="molecule type" value="Genomic_DNA"/>
</dbReference>
<evidence type="ECO:0000259" key="1">
    <source>
        <dbReference type="Pfam" id="PF07521"/>
    </source>
</evidence>
<keyword evidence="3" id="KW-1185">Reference proteome</keyword>